<evidence type="ECO:0000313" key="2">
    <source>
        <dbReference type="EMBL" id="EEQ88811.2"/>
    </source>
</evidence>
<feature type="compositionally biased region" description="Polar residues" evidence="1">
    <location>
        <begin position="42"/>
        <end position="56"/>
    </location>
</feature>
<reference evidence="3" key="1">
    <citation type="journal article" date="2015" name="PLoS Genet.">
        <title>The dynamic genome and transcriptome of the human fungal pathogen Blastomyces and close relative Emmonsia.</title>
        <authorList>
            <person name="Munoz J.F."/>
            <person name="Gauthier G.M."/>
            <person name="Desjardins C.A."/>
            <person name="Gallo J.E."/>
            <person name="Holder J."/>
            <person name="Sullivan T.D."/>
            <person name="Marty A.J."/>
            <person name="Carmen J.C."/>
            <person name="Chen Z."/>
            <person name="Ding L."/>
            <person name="Gujja S."/>
            <person name="Magrini V."/>
            <person name="Misas E."/>
            <person name="Mitreva M."/>
            <person name="Priest M."/>
            <person name="Saif S."/>
            <person name="Whiston E.A."/>
            <person name="Young S."/>
            <person name="Zeng Q."/>
            <person name="Goldman W.E."/>
            <person name="Mardis E.R."/>
            <person name="Taylor J.W."/>
            <person name="McEwen J.G."/>
            <person name="Clay O.K."/>
            <person name="Klein B.S."/>
            <person name="Cuomo C.A."/>
        </authorList>
    </citation>
    <scope>NUCLEOTIDE SEQUENCE [LARGE SCALE GENOMIC DNA]</scope>
    <source>
        <strain evidence="3">ER-3 / ATCC MYA-2586</strain>
    </source>
</reference>
<feature type="compositionally biased region" description="Basic and acidic residues" evidence="1">
    <location>
        <begin position="140"/>
        <end position="152"/>
    </location>
</feature>
<dbReference type="RefSeq" id="XP_045275862.1">
    <property type="nucleotide sequence ID" value="XM_045419598.1"/>
</dbReference>
<sequence length="161" mass="17539">MKEPRDPADPTQQHPEQGSGVPRGGELQIGLLRATVPGTKLSLGSSPNDHTGSYTTVLAGGGGSVATRRGGRGMDRDTERTNRQKGMTPHCKGRRLPARPQKKQEKERGWQWERVFPRLIDTAPSASNLVFFGGHGGPPPHHEDVYPLEKHQNKPSTVLQG</sequence>
<dbReference type="Proteomes" id="UP000002039">
    <property type="component" value="Unassembled WGS sequence"/>
</dbReference>
<protein>
    <submittedName>
        <fullName evidence="2">Uncharacterized protein</fullName>
    </submittedName>
</protein>
<keyword evidence="3" id="KW-1185">Reference proteome</keyword>
<dbReference type="EMBL" id="EQ999976">
    <property type="protein sequence ID" value="EEQ88811.2"/>
    <property type="molecule type" value="Genomic_DNA"/>
</dbReference>
<accession>A0ABP2EXE3</accession>
<feature type="compositionally biased region" description="Basic residues" evidence="1">
    <location>
        <begin position="91"/>
        <end position="101"/>
    </location>
</feature>
<evidence type="ECO:0000256" key="1">
    <source>
        <dbReference type="SAM" id="MobiDB-lite"/>
    </source>
</evidence>
<feature type="region of interest" description="Disordered" evidence="1">
    <location>
        <begin position="130"/>
        <end position="161"/>
    </location>
</feature>
<feature type="compositionally biased region" description="Basic and acidic residues" evidence="1">
    <location>
        <begin position="72"/>
        <end position="82"/>
    </location>
</feature>
<evidence type="ECO:0000313" key="3">
    <source>
        <dbReference type="Proteomes" id="UP000002039"/>
    </source>
</evidence>
<proteinExistence type="predicted"/>
<feature type="region of interest" description="Disordered" evidence="1">
    <location>
        <begin position="1"/>
        <end position="110"/>
    </location>
</feature>
<name>A0ABP2EXE3_AJEDR</name>
<dbReference type="GeneID" id="69026165"/>
<gene>
    <name evidence="2" type="ORF">BDCG_03931</name>
</gene>
<organism evidence="2 3">
    <name type="scientific">Ajellomyces dermatitidis (strain ER-3 / ATCC MYA-2586)</name>
    <name type="common">Blastomyces dermatitidis</name>
    <dbReference type="NCBI Taxonomy" id="559297"/>
    <lineage>
        <taxon>Eukaryota</taxon>
        <taxon>Fungi</taxon>
        <taxon>Dikarya</taxon>
        <taxon>Ascomycota</taxon>
        <taxon>Pezizomycotina</taxon>
        <taxon>Eurotiomycetes</taxon>
        <taxon>Eurotiomycetidae</taxon>
        <taxon>Onygenales</taxon>
        <taxon>Ajellomycetaceae</taxon>
        <taxon>Blastomyces</taxon>
    </lineage>
</organism>